<organism evidence="2 3">
    <name type="scientific">Enterovirga aerilata</name>
    <dbReference type="NCBI Taxonomy" id="2730920"/>
    <lineage>
        <taxon>Bacteria</taxon>
        <taxon>Pseudomonadati</taxon>
        <taxon>Pseudomonadota</taxon>
        <taxon>Alphaproteobacteria</taxon>
        <taxon>Hyphomicrobiales</taxon>
        <taxon>Methylobacteriaceae</taxon>
        <taxon>Enterovirga</taxon>
    </lineage>
</organism>
<protein>
    <submittedName>
        <fullName evidence="2">Excisionase family DNA-binding protein</fullName>
    </submittedName>
</protein>
<keyword evidence="3" id="KW-1185">Reference proteome</keyword>
<proteinExistence type="predicted"/>
<evidence type="ECO:0000313" key="3">
    <source>
        <dbReference type="Proteomes" id="UP000564885"/>
    </source>
</evidence>
<evidence type="ECO:0000256" key="1">
    <source>
        <dbReference type="SAM" id="MobiDB-lite"/>
    </source>
</evidence>
<dbReference type="GO" id="GO:0003677">
    <property type="term" value="F:DNA binding"/>
    <property type="evidence" value="ECO:0007669"/>
    <property type="project" value="UniProtKB-KW"/>
</dbReference>
<dbReference type="AlphaFoldDB" id="A0A849I7S4"/>
<accession>A0A849I7S4</accession>
<keyword evidence="2" id="KW-0238">DNA-binding</keyword>
<dbReference type="RefSeq" id="WP_171217926.1">
    <property type="nucleotide sequence ID" value="NZ_JABEPP010000002.1"/>
</dbReference>
<comment type="caution">
    <text evidence="2">The sequence shown here is derived from an EMBL/GenBank/DDBJ whole genome shotgun (WGS) entry which is preliminary data.</text>
</comment>
<gene>
    <name evidence="2" type="ORF">HJG44_08655</name>
</gene>
<dbReference type="EMBL" id="JABEPP010000002">
    <property type="protein sequence ID" value="NNM72459.1"/>
    <property type="molecule type" value="Genomic_DNA"/>
</dbReference>
<evidence type="ECO:0000313" key="2">
    <source>
        <dbReference type="EMBL" id="NNM72459.1"/>
    </source>
</evidence>
<sequence>MPPNQAKIALSIREFCFLASIGRSLFYEEVKAGRINVLKVGRKTLIPATELNAWLRRLSGNEAHSGPASQPNTDARPYRIRPRPQAFVPS</sequence>
<dbReference type="Proteomes" id="UP000564885">
    <property type="component" value="Unassembled WGS sequence"/>
</dbReference>
<dbReference type="InterPro" id="IPR010093">
    <property type="entry name" value="SinI_DNA-bd"/>
</dbReference>
<reference evidence="2 3" key="1">
    <citation type="submission" date="2020-04" db="EMBL/GenBank/DDBJ databases">
        <title>Enterovirga sp. isolate from soil.</title>
        <authorList>
            <person name="Chea S."/>
            <person name="Kim D.-U."/>
        </authorList>
    </citation>
    <scope>NUCLEOTIDE SEQUENCE [LARGE SCALE GENOMIC DNA]</scope>
    <source>
        <strain evidence="2 3">DB1703</strain>
    </source>
</reference>
<name>A0A849I7S4_9HYPH</name>
<feature type="region of interest" description="Disordered" evidence="1">
    <location>
        <begin position="61"/>
        <end position="90"/>
    </location>
</feature>
<dbReference type="NCBIfam" id="TIGR01764">
    <property type="entry name" value="excise"/>
    <property type="match status" value="1"/>
</dbReference>